<name>F6FHV0_MYCHI</name>
<dbReference type="KEGG" id="mhf:MHF_0526"/>
<evidence type="ECO:0000313" key="1">
    <source>
        <dbReference type="EMBL" id="AEG72798.1"/>
    </source>
</evidence>
<protein>
    <submittedName>
        <fullName evidence="1">Uncharacterized protein</fullName>
    </submittedName>
</protein>
<dbReference type="HOGENOM" id="CLU_087258_1_0_14"/>
<dbReference type="STRING" id="859194.MHF_0526"/>
<dbReference type="AlphaFoldDB" id="F6FHV0"/>
<gene>
    <name evidence="1" type="ordered locus">MHF_0526</name>
</gene>
<dbReference type="BioCyc" id="MHAE859194:G1GR7-514-MONOMER"/>
<organism evidence="1 2">
    <name type="scientific">Mycoplasma haemofelis (strain Ohio2)</name>
    <dbReference type="NCBI Taxonomy" id="859194"/>
    <lineage>
        <taxon>Bacteria</taxon>
        <taxon>Bacillati</taxon>
        <taxon>Mycoplasmatota</taxon>
        <taxon>Mollicutes</taxon>
        <taxon>Mycoplasmataceae</taxon>
        <taxon>Mycoplasma</taxon>
    </lineage>
</organism>
<proteinExistence type="predicted"/>
<reference key="2">
    <citation type="submission" date="2011-05" db="EMBL/GenBank/DDBJ databases">
        <title>The Genome of Mycoplasma haemofelis Strain Ohio2, a pathogenic hemoplasma of the cat.</title>
        <authorList>
            <person name="Santos A.P."/>
            <person name="Guimaraes A.M.S."/>
            <person name="SanMiguel P.J."/>
            <person name="Martin S.W."/>
            <person name="Messick J.B."/>
        </authorList>
    </citation>
    <scope>NUCLEOTIDE SEQUENCE</scope>
    <source>
        <strain>Ohio2</strain>
    </source>
</reference>
<evidence type="ECO:0000313" key="2">
    <source>
        <dbReference type="Proteomes" id="UP000007952"/>
    </source>
</evidence>
<dbReference type="EMBL" id="CP002808">
    <property type="protein sequence ID" value="AEG72798.1"/>
    <property type="molecule type" value="Genomic_DNA"/>
</dbReference>
<accession>F6FHV0</accession>
<sequence length="215" mass="23462">MVSKAGVAAVGALGAGTASYMGYEYVFNSKEEVKKTTIRERLGDLLLDTSSSDKWAARKTKLSQAEDTSLVEELKSLKNGVSEDQVKGWCSGAATKTYEDVSALYFENVRTYCTFYIEDKLPEGYITKDSQDWSKASDRLKNVQTGVALSDQMKAIKDKLTTQGSSGTNDDLKNWCVGVYEKPFLGEDNQDFVDAKVYCAKIETTSTGSVSPAAA</sequence>
<dbReference type="Proteomes" id="UP000007952">
    <property type="component" value="Chromosome"/>
</dbReference>
<reference evidence="1 2" key="1">
    <citation type="journal article" date="2011" name="J. Bacteriol.">
        <title>Complete genome sequences of two hemotropic Mycoplasmas, Mycoplasma haemofelis strain Ohio2 and Mycoplasma suis strain Illinois.</title>
        <authorList>
            <person name="Messick J.B."/>
            <person name="Santos A.P."/>
            <person name="Guimaraes A.M."/>
        </authorList>
    </citation>
    <scope>NUCLEOTIDE SEQUENCE [LARGE SCALE GENOMIC DNA]</scope>
    <source>
        <strain evidence="1 2">Ohio2</strain>
    </source>
</reference>